<keyword evidence="2" id="KW-1185">Reference proteome</keyword>
<name>A0A9N9ZJZ3_9HYPO</name>
<dbReference type="OrthoDB" id="5142818at2759"/>
<evidence type="ECO:0000313" key="2">
    <source>
        <dbReference type="Proteomes" id="UP000775872"/>
    </source>
</evidence>
<sequence>MARLKERSKQTSKDLITWTRFHLPQGQEWPTWSAVHEDMHVGPLADVRGIQRISLGRTVEEPQKAAYVIAWGTVEDLEKFQDSSACVEFLRDLTLNDDSKDPGSEDDAPTVASRFLTLEHVNGIPTGELEGRITFTAYNILGKEDDDATVWKQYHEVNNALGSFFPPGSDYLVLHRQFRWRYLIIWFWVLGEDQWVEAKFGKRPQNDGQGRTIICDVRLWPSTGLSGDPAPESEGAVANPAAREAWNQAVSNVMPPVTAWVQERWDVRKVPGYPASEED</sequence>
<comment type="caution">
    <text evidence="1">The sequence shown here is derived from an EMBL/GenBank/DDBJ whole genome shotgun (WGS) entry which is preliminary data.</text>
</comment>
<dbReference type="Proteomes" id="UP000775872">
    <property type="component" value="Unassembled WGS sequence"/>
</dbReference>
<protein>
    <submittedName>
        <fullName evidence="1">Uncharacterized protein</fullName>
    </submittedName>
</protein>
<accession>A0A9N9ZJZ3</accession>
<dbReference type="EMBL" id="CABFOC020000068">
    <property type="protein sequence ID" value="CAH0056958.1"/>
    <property type="molecule type" value="Genomic_DNA"/>
</dbReference>
<gene>
    <name evidence="1" type="ORF">CSOL1703_00018083</name>
</gene>
<reference evidence="1" key="1">
    <citation type="submission" date="2021-10" db="EMBL/GenBank/DDBJ databases">
        <authorList>
            <person name="Piombo E."/>
        </authorList>
    </citation>
    <scope>NUCLEOTIDE SEQUENCE</scope>
</reference>
<evidence type="ECO:0000313" key="1">
    <source>
        <dbReference type="EMBL" id="CAH0056958.1"/>
    </source>
</evidence>
<dbReference type="AlphaFoldDB" id="A0A9N9ZJZ3"/>
<proteinExistence type="predicted"/>
<organism evidence="1 2">
    <name type="scientific">Clonostachys solani</name>
    <dbReference type="NCBI Taxonomy" id="160281"/>
    <lineage>
        <taxon>Eukaryota</taxon>
        <taxon>Fungi</taxon>
        <taxon>Dikarya</taxon>
        <taxon>Ascomycota</taxon>
        <taxon>Pezizomycotina</taxon>
        <taxon>Sordariomycetes</taxon>
        <taxon>Hypocreomycetidae</taxon>
        <taxon>Hypocreales</taxon>
        <taxon>Bionectriaceae</taxon>
        <taxon>Clonostachys</taxon>
    </lineage>
</organism>
<dbReference type="Gene3D" id="3.30.70.100">
    <property type="match status" value="1"/>
</dbReference>